<sequence>MKRLIITVFATLILAYAYAQTNEPRNNIGRTLSQMKQLFPELRYTKTDSKGIQYEDGYPQDGIATFFYFKDNKVVEECMIVQSNDEFPRMWFDKMVDSFVTNYPPGFGTSGYNAKHWCYSTFSVHLIFVSEDNINTAMIVYEAGGWETGITGAEFFKKYKK</sequence>
<accession>A0ABT7U7W4</accession>
<keyword evidence="3" id="KW-1185">Reference proteome</keyword>
<evidence type="ECO:0000256" key="1">
    <source>
        <dbReference type="SAM" id="SignalP"/>
    </source>
</evidence>
<dbReference type="EMBL" id="JAUDCF010000038">
    <property type="protein sequence ID" value="MDM8146609.1"/>
    <property type="molecule type" value="Genomic_DNA"/>
</dbReference>
<reference evidence="2 3" key="1">
    <citation type="submission" date="2023-06" db="EMBL/GenBank/DDBJ databases">
        <authorList>
            <person name="Zeman M."/>
            <person name="Kubasova T."/>
            <person name="Jahodarova E."/>
            <person name="Nykrynova M."/>
            <person name="Rychlik I."/>
        </authorList>
    </citation>
    <scope>NUCLEOTIDE SEQUENCE [LARGE SCALE GENOMIC DNA]</scope>
    <source>
        <strain evidence="2 3">ET4</strain>
    </source>
</reference>
<name>A0ABT7U7W4_9BACE</name>
<protein>
    <submittedName>
        <fullName evidence="2">Uncharacterized protein</fullName>
    </submittedName>
</protein>
<feature type="chain" id="PRO_5046941985" evidence="1">
    <location>
        <begin position="20"/>
        <end position="161"/>
    </location>
</feature>
<keyword evidence="1" id="KW-0732">Signal</keyword>
<evidence type="ECO:0000313" key="2">
    <source>
        <dbReference type="EMBL" id="MDM8146609.1"/>
    </source>
</evidence>
<proteinExistence type="predicted"/>
<feature type="signal peptide" evidence="1">
    <location>
        <begin position="1"/>
        <end position="19"/>
    </location>
</feature>
<dbReference type="Proteomes" id="UP001228403">
    <property type="component" value="Unassembled WGS sequence"/>
</dbReference>
<gene>
    <name evidence="2" type="ORF">QUW02_11880</name>
</gene>
<comment type="caution">
    <text evidence="2">The sequence shown here is derived from an EMBL/GenBank/DDBJ whole genome shotgun (WGS) entry which is preliminary data.</text>
</comment>
<reference evidence="3" key="2">
    <citation type="submission" date="2023-07" db="EMBL/GenBank/DDBJ databases">
        <title>Identification and characterization of horizontal gene transfer across gut microbiota members of farm animals based on homology search.</title>
        <authorList>
            <person name="Schwarzerova J."/>
            <person name="Nykrynova M."/>
            <person name="Jureckova K."/>
            <person name="Cejkova D."/>
            <person name="Rychlik I."/>
        </authorList>
    </citation>
    <scope>NUCLEOTIDE SEQUENCE [LARGE SCALE GENOMIC DNA]</scope>
    <source>
        <strain evidence="3">ET4</strain>
    </source>
</reference>
<evidence type="ECO:0000313" key="3">
    <source>
        <dbReference type="Proteomes" id="UP001228403"/>
    </source>
</evidence>
<organism evidence="2 3">
    <name type="scientific">Bacteroides eggerthii</name>
    <dbReference type="NCBI Taxonomy" id="28111"/>
    <lineage>
        <taxon>Bacteria</taxon>
        <taxon>Pseudomonadati</taxon>
        <taxon>Bacteroidota</taxon>
        <taxon>Bacteroidia</taxon>
        <taxon>Bacteroidales</taxon>
        <taxon>Bacteroidaceae</taxon>
        <taxon>Bacteroides</taxon>
    </lineage>
</organism>